<feature type="compositionally biased region" description="Polar residues" evidence="1">
    <location>
        <begin position="469"/>
        <end position="486"/>
    </location>
</feature>
<feature type="compositionally biased region" description="Polar residues" evidence="1">
    <location>
        <begin position="437"/>
        <end position="448"/>
    </location>
</feature>
<feature type="compositionally biased region" description="Low complexity" evidence="1">
    <location>
        <begin position="536"/>
        <end position="552"/>
    </location>
</feature>
<dbReference type="AlphaFoldDB" id="A0A370TRI3"/>
<gene>
    <name evidence="2" type="ORF">BP5553_05579</name>
</gene>
<proteinExistence type="predicted"/>
<feature type="compositionally biased region" description="Basic and acidic residues" evidence="1">
    <location>
        <begin position="147"/>
        <end position="160"/>
    </location>
</feature>
<keyword evidence="3" id="KW-1185">Reference proteome</keyword>
<protein>
    <recommendedName>
        <fullName evidence="4">Ubiquitin carboxyl-terminal hydrolase 19</fullName>
    </recommendedName>
</protein>
<feature type="compositionally biased region" description="Basic and acidic residues" evidence="1">
    <location>
        <begin position="585"/>
        <end position="597"/>
    </location>
</feature>
<accession>A0A370TRI3</accession>
<organism evidence="2 3">
    <name type="scientific">Venustampulla echinocandica</name>
    <dbReference type="NCBI Taxonomy" id="2656787"/>
    <lineage>
        <taxon>Eukaryota</taxon>
        <taxon>Fungi</taxon>
        <taxon>Dikarya</taxon>
        <taxon>Ascomycota</taxon>
        <taxon>Pezizomycotina</taxon>
        <taxon>Leotiomycetes</taxon>
        <taxon>Helotiales</taxon>
        <taxon>Pleuroascaceae</taxon>
        <taxon>Venustampulla</taxon>
    </lineage>
</organism>
<feature type="region of interest" description="Disordered" evidence="1">
    <location>
        <begin position="124"/>
        <end position="186"/>
    </location>
</feature>
<dbReference type="Proteomes" id="UP000254866">
    <property type="component" value="Unassembled WGS sequence"/>
</dbReference>
<evidence type="ECO:0000313" key="2">
    <source>
        <dbReference type="EMBL" id="RDL38146.1"/>
    </source>
</evidence>
<evidence type="ECO:0000313" key="3">
    <source>
        <dbReference type="Proteomes" id="UP000254866"/>
    </source>
</evidence>
<reference evidence="2 3" key="1">
    <citation type="journal article" date="2018" name="IMA Fungus">
        <title>IMA Genome-F 9: Draft genome sequence of Annulohypoxylon stygium, Aspergillus mulundensis, Berkeleyomyces basicola (syn. Thielaviopsis basicola), Ceratocystis smalleyi, two Cercospora beticola strains, Coleophoma cylindrospora, Fusarium fracticaudum, Phialophora cf. hyalina, and Morchella septimelata.</title>
        <authorList>
            <person name="Wingfield B.D."/>
            <person name="Bills G.F."/>
            <person name="Dong Y."/>
            <person name="Huang W."/>
            <person name="Nel W.J."/>
            <person name="Swalarsk-Parry B.S."/>
            <person name="Vaghefi N."/>
            <person name="Wilken P.M."/>
            <person name="An Z."/>
            <person name="de Beer Z.W."/>
            <person name="De Vos L."/>
            <person name="Chen L."/>
            <person name="Duong T.A."/>
            <person name="Gao Y."/>
            <person name="Hammerbacher A."/>
            <person name="Kikkert J.R."/>
            <person name="Li Y."/>
            <person name="Li H."/>
            <person name="Li K."/>
            <person name="Li Q."/>
            <person name="Liu X."/>
            <person name="Ma X."/>
            <person name="Naidoo K."/>
            <person name="Pethybridge S.J."/>
            <person name="Sun J."/>
            <person name="Steenkamp E.T."/>
            <person name="van der Nest M.A."/>
            <person name="van Wyk S."/>
            <person name="Wingfield M.J."/>
            <person name="Xiong C."/>
            <person name="Yue Q."/>
            <person name="Zhang X."/>
        </authorList>
    </citation>
    <scope>NUCLEOTIDE SEQUENCE [LARGE SCALE GENOMIC DNA]</scope>
    <source>
        <strain evidence="2 3">BP 5553</strain>
    </source>
</reference>
<feature type="compositionally biased region" description="Low complexity" evidence="1">
    <location>
        <begin position="456"/>
        <end position="468"/>
    </location>
</feature>
<evidence type="ECO:0008006" key="4">
    <source>
        <dbReference type="Google" id="ProtNLM"/>
    </source>
</evidence>
<sequence>MDPQFGPTPEDFYHVQMDVKHVQAVQINHAERLLRLEKRQADDAALKSVWGNGSPFPSVLSGTPQHGPVQNPTADVFDDFDDEQGQNLLGSLHLEAEEEPVRRGASRANSVRFDVSAIQGSNWAHGSRNSGDFGPVRPGSGIGSHPMTERSLSHKSDGRHSSAGHSVHSMHSNPSGRTSSLGLDTNFIIGGQDGDSPLDIPDPPPGLFILGTVPSIIRCWLTTNFSHNALLYADVCSGSQRSMLDYSLLRDLGLSGQIQKNPNGRHTIRLSVYLPEAIITHPTSRSNSPAPQLPTLSADFDVVSQTQRGTQDRKEGIRVFLGSDILRAHNADILFSQNLMTLYGDDRNKLSVPFVRPEDETIFKNLSTANIPPERNELKATALPFTPTDSKAKVEVATDTPPAPSTNGIEHLSKGKPHGPILSSTSTAELQPPLNPIPTSEPSASDQAFNAKGVVSNSASSHSDSGKSQPTESGEPESSNARASSDSTRRESSVGIWGSWRQGSVNGGENGREIESTSGYQRATRGGGRSMKILKPSSKPTPSASTTPRSVSGPRTGSAYDPAPPPRASAEMRRKSQAENVPLKWEQKRISSEEQKRITTVPRSENPVGGASAFAWMNPGNK</sequence>
<feature type="compositionally biased region" description="Polar residues" evidence="1">
    <location>
        <begin position="169"/>
        <end position="183"/>
    </location>
</feature>
<feature type="region of interest" description="Disordered" evidence="1">
    <location>
        <begin position="384"/>
        <end position="622"/>
    </location>
</feature>
<dbReference type="STRING" id="2656787.A0A370TRI3"/>
<name>A0A370TRI3_9HELO</name>
<evidence type="ECO:0000256" key="1">
    <source>
        <dbReference type="SAM" id="MobiDB-lite"/>
    </source>
</evidence>
<dbReference type="RefSeq" id="XP_031870802.1">
    <property type="nucleotide sequence ID" value="XM_032014202.1"/>
</dbReference>
<comment type="caution">
    <text evidence="2">The sequence shown here is derived from an EMBL/GenBank/DDBJ whole genome shotgun (WGS) entry which is preliminary data.</text>
</comment>
<dbReference type="OrthoDB" id="5369841at2759"/>
<dbReference type="EMBL" id="NPIC01000003">
    <property type="protein sequence ID" value="RDL38146.1"/>
    <property type="molecule type" value="Genomic_DNA"/>
</dbReference>
<dbReference type="GeneID" id="43598428"/>